<sequence length="131" mass="15134">QELALSGERGQSIRVEYSNSNIVSYEYEKKNEDKGIYKRFINDNPHQDLTTGEQYYAQRVIIQKVSHSYVSGTDLVDINLDGNGEGLLYEKGKKYTLTWEKKDGTTTYYYEEGSPVELEWGTTWVQITKSL</sequence>
<reference evidence="2 3" key="1">
    <citation type="submission" date="2018-08" db="EMBL/GenBank/DDBJ databases">
        <title>The metabolism and importance of syntrophic acetate oxidation coupled to methane or sulfide production in haloalkaline environments.</title>
        <authorList>
            <person name="Timmers P.H.A."/>
            <person name="Vavourakis C.D."/>
            <person name="Sorokin D.Y."/>
            <person name="Sinninghe Damste J.S."/>
            <person name="Muyzer G."/>
            <person name="Stams A.J.M."/>
            <person name="Plugge C.M."/>
        </authorList>
    </citation>
    <scope>NUCLEOTIDE SEQUENCE [LARGE SCALE GENOMIC DNA]</scope>
    <source>
        <strain evidence="2">MSAO_Bac1</strain>
    </source>
</reference>
<name>A0A424YJB1_9FIRM</name>
<dbReference type="AlphaFoldDB" id="A0A424YJB1"/>
<protein>
    <submittedName>
        <fullName evidence="2">DUF3048 domain-containing protein</fullName>
    </submittedName>
</protein>
<evidence type="ECO:0000313" key="2">
    <source>
        <dbReference type="EMBL" id="RQD78762.1"/>
    </source>
</evidence>
<evidence type="ECO:0000259" key="1">
    <source>
        <dbReference type="Pfam" id="PF17479"/>
    </source>
</evidence>
<dbReference type="Gene3D" id="3.50.90.10">
    <property type="entry name" value="YerB-like"/>
    <property type="match status" value="1"/>
</dbReference>
<accession>A0A424YJB1</accession>
<evidence type="ECO:0000313" key="3">
    <source>
        <dbReference type="Proteomes" id="UP000285138"/>
    </source>
</evidence>
<gene>
    <name evidence="2" type="ORF">D5R97_00005</name>
</gene>
<dbReference type="InterPro" id="IPR035328">
    <property type="entry name" value="DUF3048_C"/>
</dbReference>
<dbReference type="Pfam" id="PF17479">
    <property type="entry name" value="DUF3048_C"/>
    <property type="match status" value="1"/>
</dbReference>
<dbReference type="EMBL" id="QZAA01000001">
    <property type="protein sequence ID" value="RQD78762.1"/>
    <property type="molecule type" value="Genomic_DNA"/>
</dbReference>
<dbReference type="InterPro" id="IPR023158">
    <property type="entry name" value="YerB-like_sf"/>
</dbReference>
<dbReference type="Proteomes" id="UP000285138">
    <property type="component" value="Unassembled WGS sequence"/>
</dbReference>
<dbReference type="SUPFAM" id="SSF159774">
    <property type="entry name" value="YerB-like"/>
    <property type="match status" value="1"/>
</dbReference>
<proteinExistence type="predicted"/>
<comment type="caution">
    <text evidence="2">The sequence shown here is derived from an EMBL/GenBank/DDBJ whole genome shotgun (WGS) entry which is preliminary data.</text>
</comment>
<feature type="domain" description="DUF3048" evidence="1">
    <location>
        <begin position="13"/>
        <end position="125"/>
    </location>
</feature>
<organism evidence="2 3">
    <name type="scientific">Candidatus Syntrophonatronum acetioxidans</name>
    <dbReference type="NCBI Taxonomy" id="1795816"/>
    <lineage>
        <taxon>Bacteria</taxon>
        <taxon>Bacillati</taxon>
        <taxon>Bacillota</taxon>
        <taxon>Clostridia</taxon>
        <taxon>Eubacteriales</taxon>
        <taxon>Syntrophomonadaceae</taxon>
        <taxon>Candidatus Syntrophonatronum</taxon>
    </lineage>
</organism>
<feature type="non-terminal residue" evidence="2">
    <location>
        <position position="1"/>
    </location>
</feature>